<evidence type="ECO:0000259" key="1">
    <source>
        <dbReference type="Pfam" id="PF00561"/>
    </source>
</evidence>
<gene>
    <name evidence="2" type="ORF">LS77_011230</name>
</gene>
<evidence type="ECO:0000313" key="2">
    <source>
        <dbReference type="EMBL" id="TLE02125.1"/>
    </source>
</evidence>
<dbReference type="InterPro" id="IPR000073">
    <property type="entry name" value="AB_hydrolase_1"/>
</dbReference>
<dbReference type="InterPro" id="IPR029058">
    <property type="entry name" value="AB_hydrolase_fold"/>
</dbReference>
<dbReference type="Pfam" id="PF00561">
    <property type="entry name" value="Abhydrolase_1"/>
    <property type="match status" value="1"/>
</dbReference>
<protein>
    <recommendedName>
        <fullName evidence="1">AB hydrolase-1 domain-containing protein</fullName>
    </recommendedName>
</protein>
<dbReference type="RefSeq" id="WP_138161004.1">
    <property type="nucleotide sequence ID" value="NZ_JRPG02000073.1"/>
</dbReference>
<organism evidence="2 3">
    <name type="scientific">Helicobacter bilis</name>
    <dbReference type="NCBI Taxonomy" id="37372"/>
    <lineage>
        <taxon>Bacteria</taxon>
        <taxon>Pseudomonadati</taxon>
        <taxon>Campylobacterota</taxon>
        <taxon>Epsilonproteobacteria</taxon>
        <taxon>Campylobacterales</taxon>
        <taxon>Helicobacteraceae</taxon>
        <taxon>Helicobacter</taxon>
    </lineage>
</organism>
<proteinExistence type="predicted"/>
<dbReference type="SUPFAM" id="SSF53474">
    <property type="entry name" value="alpha/beta-Hydrolases"/>
    <property type="match status" value="1"/>
</dbReference>
<accession>A0A6D2C2Q1</accession>
<feature type="domain" description="AB hydrolase-1" evidence="1">
    <location>
        <begin position="169"/>
        <end position="213"/>
    </location>
</feature>
<dbReference type="AlphaFoldDB" id="A0A6D2C2Q1"/>
<sequence length="221" mass="25383">MDNKQQVDKLRDNAELAWASYGYFHCVGNKFDIKDENKIVSLENVLDITYKNSKIIDEKGFKLGALDGDFTPTQAKNFFERYELLEHCPNTDSGFSATLFKDLGEFDKKANTRKADSKDLEYTLAIRGTEFKLEQIQDLLNDYYIGTNNSDMNRVIEQYFDMLLFYEETLKPLLQEKGIAKINVIGHSLGGYLTQLFALSYPNIINEVYTYNAPLESRSVA</sequence>
<comment type="caution">
    <text evidence="2">The sequence shown here is derived from an EMBL/GenBank/DDBJ whole genome shotgun (WGS) entry which is preliminary data.</text>
</comment>
<dbReference type="Proteomes" id="UP000029870">
    <property type="component" value="Unassembled WGS sequence"/>
</dbReference>
<reference evidence="2 3" key="1">
    <citation type="journal article" date="2014" name="Genome Announc.">
        <title>Draft genome sequences of eight enterohepatic helicobacter species isolated from both laboratory and wild rodents.</title>
        <authorList>
            <person name="Sheh A."/>
            <person name="Shen Z."/>
            <person name="Fox J.G."/>
        </authorList>
    </citation>
    <scope>NUCLEOTIDE SEQUENCE [LARGE SCALE GENOMIC DNA]</scope>
    <source>
        <strain evidence="2 3">Missouri</strain>
    </source>
</reference>
<evidence type="ECO:0000313" key="3">
    <source>
        <dbReference type="Proteomes" id="UP000029870"/>
    </source>
</evidence>
<name>A0A6D2C2Q1_9HELI</name>
<dbReference type="EMBL" id="JRPH02000072">
    <property type="protein sequence ID" value="TLE02125.1"/>
    <property type="molecule type" value="Genomic_DNA"/>
</dbReference>
<dbReference type="Gene3D" id="3.40.50.1820">
    <property type="entry name" value="alpha/beta hydrolase"/>
    <property type="match status" value="1"/>
</dbReference>